<keyword evidence="4" id="KW-1185">Reference proteome</keyword>
<evidence type="ECO:0000313" key="4">
    <source>
        <dbReference type="Proteomes" id="UP000779049"/>
    </source>
</evidence>
<dbReference type="InterPro" id="IPR015991">
    <property type="entry name" value="TatD/YcfH-like"/>
</dbReference>
<keyword evidence="1" id="KW-0479">Metal-binding</keyword>
<dbReference type="PIRSF" id="PIRSF005902">
    <property type="entry name" value="DNase_TatD"/>
    <property type="match status" value="1"/>
</dbReference>
<protein>
    <submittedName>
        <fullName evidence="3">TatD family deoxyribonuclease</fullName>
    </submittedName>
</protein>
<dbReference type="EMBL" id="VIRV01000035">
    <property type="protein sequence ID" value="MBY0759924.1"/>
    <property type="molecule type" value="Genomic_DNA"/>
</dbReference>
<sequence length="261" mass="29506">MIFDTHAHYNDEQFDQDRDDLLGKMKDAGVGTVMEIGASLASSQRAVDLAGRHPFVYAAVGVHPDEVGELNEETFAKLSSLCDMDKVCAVGEIGLDYYWDKEDRETQKYWFIRQLDLAREKGMPVNIHSRDAAEDTMEIMRQHAKGLQGIIHCYSYSKELALEYVKMGFYIGVGGVVTFKNGKKLKETVKAISLERIVLETDCPYMAPEPNRGKRNDSRNIHYVAEAIAELKGISKEEVIRQTEANAKLIYFSHSFNNAKN</sequence>
<dbReference type="SUPFAM" id="SSF51556">
    <property type="entry name" value="Metallo-dependent hydrolases"/>
    <property type="match status" value="1"/>
</dbReference>
<organism evidence="3 4">
    <name type="scientific">Sellimonas caecigallum</name>
    <dbReference type="NCBI Taxonomy" id="2592333"/>
    <lineage>
        <taxon>Bacteria</taxon>
        <taxon>Bacillati</taxon>
        <taxon>Bacillota</taxon>
        <taxon>Clostridia</taxon>
        <taxon>Lachnospirales</taxon>
        <taxon>Lachnospiraceae</taxon>
        <taxon>Sellimonas</taxon>
    </lineage>
</organism>
<dbReference type="Gene3D" id="3.20.20.140">
    <property type="entry name" value="Metal-dependent hydrolases"/>
    <property type="match status" value="1"/>
</dbReference>
<evidence type="ECO:0000256" key="2">
    <source>
        <dbReference type="ARBA" id="ARBA00022801"/>
    </source>
</evidence>
<dbReference type="PROSITE" id="PS01090">
    <property type="entry name" value="TATD_2"/>
    <property type="match status" value="1"/>
</dbReference>
<dbReference type="Proteomes" id="UP000779049">
    <property type="component" value="Unassembled WGS sequence"/>
</dbReference>
<keyword evidence="2" id="KW-0378">Hydrolase</keyword>
<dbReference type="InterPro" id="IPR018228">
    <property type="entry name" value="DNase_TatD-rel_CS"/>
</dbReference>
<evidence type="ECO:0000313" key="3">
    <source>
        <dbReference type="EMBL" id="MBY0759924.1"/>
    </source>
</evidence>
<dbReference type="CDD" id="cd01310">
    <property type="entry name" value="TatD_DNAse"/>
    <property type="match status" value="1"/>
</dbReference>
<reference evidence="3 4" key="1">
    <citation type="journal article" date="2020" name="New Microbes New Infect">
        <title>Sellimonas caecigallum sp. nov., description and genome sequence of a new member of the Sellimonas genus isolated from the cecum of feral chicken.</title>
        <authorList>
            <person name="Wongkuna S."/>
            <person name="Ghimire S."/>
            <person name="Antony L."/>
            <person name="Chankhamhaengdecha S."/>
            <person name="Janvilisri T."/>
            <person name="Scaria J."/>
        </authorList>
    </citation>
    <scope>NUCLEOTIDE SEQUENCE [LARGE SCALE GENOMIC DNA]</scope>
    <source>
        <strain evidence="3 4">SW451</strain>
    </source>
</reference>
<comment type="caution">
    <text evidence="3">The sequence shown here is derived from an EMBL/GenBank/DDBJ whole genome shotgun (WGS) entry which is preliminary data.</text>
</comment>
<dbReference type="InterPro" id="IPR032466">
    <property type="entry name" value="Metal_Hydrolase"/>
</dbReference>
<proteinExistence type="predicted"/>
<evidence type="ECO:0000256" key="1">
    <source>
        <dbReference type="ARBA" id="ARBA00022723"/>
    </source>
</evidence>
<dbReference type="PROSITE" id="PS01091">
    <property type="entry name" value="TATD_3"/>
    <property type="match status" value="1"/>
</dbReference>
<accession>A0ABS7LA14</accession>
<dbReference type="RefSeq" id="WP_221920403.1">
    <property type="nucleotide sequence ID" value="NZ_CP173660.1"/>
</dbReference>
<dbReference type="InterPro" id="IPR001130">
    <property type="entry name" value="TatD-like"/>
</dbReference>
<name>A0ABS7LA14_9FIRM</name>
<gene>
    <name evidence="3" type="ORF">FLB61_12745</name>
</gene>
<dbReference type="PANTHER" id="PTHR46124:SF2">
    <property type="entry name" value="D-AMINOACYL-TRNA DEACYLASE"/>
    <property type="match status" value="1"/>
</dbReference>
<dbReference type="NCBIfam" id="TIGR00010">
    <property type="entry name" value="YchF/TatD family DNA exonuclease"/>
    <property type="match status" value="1"/>
</dbReference>
<dbReference type="Pfam" id="PF01026">
    <property type="entry name" value="TatD_DNase"/>
    <property type="match status" value="1"/>
</dbReference>
<dbReference type="PANTHER" id="PTHR46124">
    <property type="entry name" value="D-AMINOACYL-TRNA DEACYLASE"/>
    <property type="match status" value="1"/>
</dbReference>